<evidence type="ECO:0000256" key="1">
    <source>
        <dbReference type="SAM" id="MobiDB-lite"/>
    </source>
</evidence>
<feature type="compositionally biased region" description="Basic and acidic residues" evidence="1">
    <location>
        <begin position="92"/>
        <end position="109"/>
    </location>
</feature>
<dbReference type="EMBL" id="UZAH01026492">
    <property type="protein sequence ID" value="VDO81506.1"/>
    <property type="molecule type" value="Genomic_DNA"/>
</dbReference>
<dbReference type="AlphaFoldDB" id="A0A183FPP2"/>
<accession>A0A3P7Y1Z9</accession>
<evidence type="ECO:0000313" key="4">
    <source>
        <dbReference type="WBParaSite" id="HPBE_0000960901-mRNA-1"/>
    </source>
</evidence>
<organism evidence="3 4">
    <name type="scientific">Heligmosomoides polygyrus</name>
    <name type="common">Parasitic roundworm</name>
    <dbReference type="NCBI Taxonomy" id="6339"/>
    <lineage>
        <taxon>Eukaryota</taxon>
        <taxon>Metazoa</taxon>
        <taxon>Ecdysozoa</taxon>
        <taxon>Nematoda</taxon>
        <taxon>Chromadorea</taxon>
        <taxon>Rhabditida</taxon>
        <taxon>Rhabditina</taxon>
        <taxon>Rhabditomorpha</taxon>
        <taxon>Strongyloidea</taxon>
        <taxon>Heligmosomidae</taxon>
        <taxon>Heligmosomoides</taxon>
    </lineage>
</organism>
<evidence type="ECO:0000313" key="3">
    <source>
        <dbReference type="Proteomes" id="UP000050761"/>
    </source>
</evidence>
<feature type="region of interest" description="Disordered" evidence="1">
    <location>
        <begin position="58"/>
        <end position="124"/>
    </location>
</feature>
<dbReference type="WBParaSite" id="HPBE_0000960901-mRNA-1">
    <property type="protein sequence ID" value="HPBE_0000960901-mRNA-1"/>
    <property type="gene ID" value="HPBE_0000960901"/>
</dbReference>
<protein>
    <submittedName>
        <fullName evidence="2 4">Uncharacterized protein</fullName>
    </submittedName>
</protein>
<keyword evidence="3" id="KW-1185">Reference proteome</keyword>
<accession>A0A183FPP2</accession>
<gene>
    <name evidence="2" type="ORF">HPBE_LOCUS9610</name>
</gene>
<name>A0A183FPP2_HELPZ</name>
<feature type="compositionally biased region" description="Acidic residues" evidence="1">
    <location>
        <begin position="62"/>
        <end position="91"/>
    </location>
</feature>
<dbReference type="Proteomes" id="UP000050761">
    <property type="component" value="Unassembled WGS sequence"/>
</dbReference>
<reference evidence="4" key="2">
    <citation type="submission" date="2019-09" db="UniProtKB">
        <authorList>
            <consortium name="WormBaseParasite"/>
        </authorList>
    </citation>
    <scope>IDENTIFICATION</scope>
</reference>
<evidence type="ECO:0000313" key="2">
    <source>
        <dbReference type="EMBL" id="VDO81506.1"/>
    </source>
</evidence>
<sequence length="160" mass="18082">MNRPSASDGLALEIGAMRLIARQGERSFKTLYVSPAEDISDASQIEEVRIGLPRNWAMVEASSDDEEPDFSTDSCSEEDDESDDSSEEEEEQRPSTKETLNDSLPRDALDQNTPATMPLNVSAPNGASAVRMTRELSNYQRHIRAYEFDIIWMLIAMRYW</sequence>
<reference evidence="2 3" key="1">
    <citation type="submission" date="2018-11" db="EMBL/GenBank/DDBJ databases">
        <authorList>
            <consortium name="Pathogen Informatics"/>
        </authorList>
    </citation>
    <scope>NUCLEOTIDE SEQUENCE [LARGE SCALE GENOMIC DNA]</scope>
</reference>
<proteinExistence type="predicted"/>